<dbReference type="SUPFAM" id="SSF46955">
    <property type="entry name" value="Putative DNA-binding domain"/>
    <property type="match status" value="1"/>
</dbReference>
<dbReference type="CDD" id="cd01282">
    <property type="entry name" value="HTH_MerR-like_sg3"/>
    <property type="match status" value="1"/>
</dbReference>
<evidence type="ECO:0000256" key="1">
    <source>
        <dbReference type="ARBA" id="ARBA00023125"/>
    </source>
</evidence>
<dbReference type="InterPro" id="IPR009061">
    <property type="entry name" value="DNA-bd_dom_put_sf"/>
</dbReference>
<keyword evidence="4" id="KW-1185">Reference proteome</keyword>
<dbReference type="PANTHER" id="PTHR30204:SF97">
    <property type="entry name" value="MERR FAMILY REGULATORY PROTEIN"/>
    <property type="match status" value="1"/>
</dbReference>
<dbReference type="PROSITE" id="PS50937">
    <property type="entry name" value="HTH_MERR_2"/>
    <property type="match status" value="1"/>
</dbReference>
<accession>A0ABN2UVQ3</accession>
<evidence type="ECO:0000313" key="3">
    <source>
        <dbReference type="EMBL" id="GAA2044506.1"/>
    </source>
</evidence>
<organism evidence="3 4">
    <name type="scientific">Streptomyces cheonanensis</name>
    <dbReference type="NCBI Taxonomy" id="312720"/>
    <lineage>
        <taxon>Bacteria</taxon>
        <taxon>Bacillati</taxon>
        <taxon>Actinomycetota</taxon>
        <taxon>Actinomycetes</taxon>
        <taxon>Kitasatosporales</taxon>
        <taxon>Streptomycetaceae</taxon>
        <taxon>Streptomyces</taxon>
    </lineage>
</organism>
<dbReference type="Pfam" id="PF13411">
    <property type="entry name" value="MerR_1"/>
    <property type="match status" value="1"/>
</dbReference>
<dbReference type="InterPro" id="IPR000551">
    <property type="entry name" value="MerR-type_HTH_dom"/>
</dbReference>
<dbReference type="EMBL" id="BAAANQ010000002">
    <property type="protein sequence ID" value="GAA2044506.1"/>
    <property type="molecule type" value="Genomic_DNA"/>
</dbReference>
<gene>
    <name evidence="3" type="ORF">GCM10009757_10040</name>
</gene>
<dbReference type="Gene3D" id="1.10.1660.10">
    <property type="match status" value="1"/>
</dbReference>
<dbReference type="RefSeq" id="WP_346069643.1">
    <property type="nucleotide sequence ID" value="NZ_BAAANQ010000002.1"/>
</dbReference>
<keyword evidence="1" id="KW-0238">DNA-binding</keyword>
<dbReference type="InterPro" id="IPR047057">
    <property type="entry name" value="MerR_fam"/>
</dbReference>
<protein>
    <submittedName>
        <fullName evidence="3">MerR family transcriptional regulator</fullName>
    </submittedName>
</protein>
<dbReference type="Proteomes" id="UP001403094">
    <property type="component" value="Unassembled WGS sequence"/>
</dbReference>
<sequence>MRIGELSRRTGVSERLLRYYEEQGLLHPYRRPSGYREYQEGDVEVVRRIRTLLSAGLPTVLIAEVLPCMRNDGQKLIPTCAEMLDDLHKARARLSSAIDELSASRAVLDEVIAAAPPVVKPV</sequence>
<proteinExistence type="predicted"/>
<evidence type="ECO:0000259" key="2">
    <source>
        <dbReference type="PROSITE" id="PS50937"/>
    </source>
</evidence>
<evidence type="ECO:0000313" key="4">
    <source>
        <dbReference type="Proteomes" id="UP001403094"/>
    </source>
</evidence>
<dbReference type="PRINTS" id="PR00040">
    <property type="entry name" value="HTHMERR"/>
</dbReference>
<dbReference type="SMART" id="SM00422">
    <property type="entry name" value="HTH_MERR"/>
    <property type="match status" value="1"/>
</dbReference>
<reference evidence="3 4" key="1">
    <citation type="journal article" date="2019" name="Int. J. Syst. Evol. Microbiol.">
        <title>The Global Catalogue of Microorganisms (GCM) 10K type strain sequencing project: providing services to taxonomists for standard genome sequencing and annotation.</title>
        <authorList>
            <consortium name="The Broad Institute Genomics Platform"/>
            <consortium name="The Broad Institute Genome Sequencing Center for Infectious Disease"/>
            <person name="Wu L."/>
            <person name="Ma J."/>
        </authorList>
    </citation>
    <scope>NUCLEOTIDE SEQUENCE [LARGE SCALE GENOMIC DNA]</scope>
    <source>
        <strain evidence="3 4">JCM 14549</strain>
    </source>
</reference>
<dbReference type="PROSITE" id="PS00552">
    <property type="entry name" value="HTH_MERR_1"/>
    <property type="match status" value="1"/>
</dbReference>
<feature type="domain" description="HTH merR-type" evidence="2">
    <location>
        <begin position="1"/>
        <end position="68"/>
    </location>
</feature>
<name>A0ABN2UVQ3_9ACTN</name>
<dbReference type="PANTHER" id="PTHR30204">
    <property type="entry name" value="REDOX-CYCLING DRUG-SENSING TRANSCRIPTIONAL ACTIVATOR SOXR"/>
    <property type="match status" value="1"/>
</dbReference>
<comment type="caution">
    <text evidence="3">The sequence shown here is derived from an EMBL/GenBank/DDBJ whole genome shotgun (WGS) entry which is preliminary data.</text>
</comment>